<dbReference type="Proteomes" id="UP001233360">
    <property type="component" value="Unassembled WGS sequence"/>
</dbReference>
<sequence length="272" mass="32445">MARPKVQAIDVAQNLFWYDATAIYLRLNFDVKTDEEFSFFFHENLNIESDSQYFSKIKNGKVTLGNKWVERIREKLPNSIELHDHYIWSILKNIPKFKYETWYWIKKAPEYLKKYMASNYGEGALLNAEILNEIKNFHNLDSFGFLFLLYILAEQQHDLPMLNLIYDLILDSMEKISLLVGMERAHIFLFNIIQTKLIRIESSSFNDYSFQTPEWLLMRSDWELENSLKSTLSEQRILHNKNLRIVYKNSRAMSEKVQEIMVSGFNDLRVLR</sequence>
<proteinExistence type="predicted"/>
<organism evidence="1 2">
    <name type="scientific">Acinetobacter baylyi</name>
    <dbReference type="NCBI Taxonomy" id="202950"/>
    <lineage>
        <taxon>Bacteria</taxon>
        <taxon>Pseudomonadati</taxon>
        <taxon>Pseudomonadota</taxon>
        <taxon>Gammaproteobacteria</taxon>
        <taxon>Moraxellales</taxon>
        <taxon>Moraxellaceae</taxon>
        <taxon>Acinetobacter</taxon>
    </lineage>
</organism>
<comment type="caution">
    <text evidence="1">The sequence shown here is derived from an EMBL/GenBank/DDBJ whole genome shotgun (WGS) entry which is preliminary data.</text>
</comment>
<dbReference type="RefSeq" id="WP_307001230.1">
    <property type="nucleotide sequence ID" value="NZ_JAUTBK010000002.1"/>
</dbReference>
<accession>A0ABU0URN1</accession>
<name>A0ABU0URN1_ACIBI</name>
<gene>
    <name evidence="1" type="ORF">QE380_000120</name>
</gene>
<keyword evidence="2" id="KW-1185">Reference proteome</keyword>
<dbReference type="EMBL" id="JAUTBK010000002">
    <property type="protein sequence ID" value="MDQ1207197.1"/>
    <property type="molecule type" value="Genomic_DNA"/>
</dbReference>
<protein>
    <submittedName>
        <fullName evidence="1">Uncharacterized protein</fullName>
    </submittedName>
</protein>
<evidence type="ECO:0000313" key="2">
    <source>
        <dbReference type="Proteomes" id="UP001233360"/>
    </source>
</evidence>
<evidence type="ECO:0000313" key="1">
    <source>
        <dbReference type="EMBL" id="MDQ1207197.1"/>
    </source>
</evidence>
<reference evidence="1 2" key="1">
    <citation type="submission" date="2023-07" db="EMBL/GenBank/DDBJ databases">
        <title>Functional and genomic diversity of the sorghum phyllosphere microbiome.</title>
        <authorList>
            <person name="Shade A."/>
        </authorList>
    </citation>
    <scope>NUCLEOTIDE SEQUENCE [LARGE SCALE GENOMIC DNA]</scope>
    <source>
        <strain evidence="1 2">SORGH_AS_0887</strain>
    </source>
</reference>